<comment type="caution">
    <text evidence="5">The sequence shown here is derived from an EMBL/GenBank/DDBJ whole genome shotgun (WGS) entry which is preliminary data.</text>
</comment>
<keyword evidence="2 4" id="KW-1133">Transmembrane helix</keyword>
<protein>
    <recommendedName>
        <fullName evidence="4">Altered inheritance of mitochondria protein 11</fullName>
    </recommendedName>
</protein>
<dbReference type="PANTHER" id="PTHR39136:SF1">
    <property type="entry name" value="ALTERED INHERITANCE OF MITOCHONDRIA PROTEIN 11"/>
    <property type="match status" value="1"/>
</dbReference>
<dbReference type="GO" id="GO:0016020">
    <property type="term" value="C:membrane"/>
    <property type="evidence" value="ECO:0007669"/>
    <property type="project" value="UniProtKB-SubCell"/>
</dbReference>
<evidence type="ECO:0000256" key="4">
    <source>
        <dbReference type="RuleBase" id="RU367098"/>
    </source>
</evidence>
<accession>A0A4C2E0F0</accession>
<comment type="similarity">
    <text evidence="4">Belongs to the AIM11 family.</text>
</comment>
<organism evidence="5 6">
    <name type="scientific">Zygosaccharomyces mellis</name>
    <dbReference type="NCBI Taxonomy" id="42258"/>
    <lineage>
        <taxon>Eukaryota</taxon>
        <taxon>Fungi</taxon>
        <taxon>Dikarya</taxon>
        <taxon>Ascomycota</taxon>
        <taxon>Saccharomycotina</taxon>
        <taxon>Saccharomycetes</taxon>
        <taxon>Saccharomycetales</taxon>
        <taxon>Saccharomycetaceae</taxon>
        <taxon>Zygosaccharomyces</taxon>
    </lineage>
</organism>
<dbReference type="AlphaFoldDB" id="A0A4C2E0F0"/>
<feature type="transmembrane region" description="Helical" evidence="4">
    <location>
        <begin position="75"/>
        <end position="98"/>
    </location>
</feature>
<keyword evidence="1 4" id="KW-0812">Transmembrane</keyword>
<dbReference type="PANTHER" id="PTHR39136">
    <property type="entry name" value="ALTERED INHERITANCE OF MITOCHONDRIA PROTEIN 11"/>
    <property type="match status" value="1"/>
</dbReference>
<keyword evidence="6" id="KW-1185">Reference proteome</keyword>
<feature type="transmembrane region" description="Helical" evidence="4">
    <location>
        <begin position="26"/>
        <end position="44"/>
    </location>
</feature>
<evidence type="ECO:0000313" key="5">
    <source>
        <dbReference type="EMBL" id="GCE97133.1"/>
    </source>
</evidence>
<dbReference type="Proteomes" id="UP000301737">
    <property type="component" value="Unassembled WGS sequence"/>
</dbReference>
<dbReference type="GO" id="GO:0005739">
    <property type="term" value="C:mitochondrion"/>
    <property type="evidence" value="ECO:0007669"/>
    <property type="project" value="TreeGrafter"/>
</dbReference>
<evidence type="ECO:0000256" key="2">
    <source>
        <dbReference type="ARBA" id="ARBA00022989"/>
    </source>
</evidence>
<dbReference type="OrthoDB" id="4088121at2759"/>
<gene>
    <name evidence="4 5" type="primary">AIM11</name>
    <name evidence="5" type="ORF">ZYGM_003931</name>
</gene>
<comment type="subcellular location">
    <subcellularLocation>
        <location evidence="4">Membrane</location>
        <topology evidence="4">Multi-pass membrane protein</topology>
    </subcellularLocation>
</comment>
<reference evidence="5 6" key="1">
    <citation type="submission" date="2019-01" db="EMBL/GenBank/DDBJ databases">
        <title>Draft Genome Sequencing of Zygosaccharomyces mellis Ca-7.</title>
        <authorList>
            <person name="Shiwa Y."/>
            <person name="Kanesaki Y."/>
            <person name="Ishige T."/>
            <person name="Mura K."/>
            <person name="Hori T."/>
            <person name="Tamura T."/>
        </authorList>
    </citation>
    <scope>NUCLEOTIDE SEQUENCE [LARGE SCALE GENOMIC DNA]</scope>
    <source>
        <strain evidence="5 6">Ca-7</strain>
    </source>
</reference>
<keyword evidence="3 4" id="KW-0472">Membrane</keyword>
<name>A0A4C2E0F0_9SACH</name>
<proteinExistence type="inferred from homology"/>
<evidence type="ECO:0000256" key="3">
    <source>
        <dbReference type="ARBA" id="ARBA00023136"/>
    </source>
</evidence>
<evidence type="ECO:0000313" key="6">
    <source>
        <dbReference type="Proteomes" id="UP000301737"/>
    </source>
</evidence>
<dbReference type="EMBL" id="BIMX01000001">
    <property type="protein sequence ID" value="GCE97133.1"/>
    <property type="molecule type" value="Genomic_DNA"/>
</dbReference>
<sequence>MNSAQFSEKQISAFSSEYKLRRKQQMLRFFCATALTLVSCRMAYRGMLGRKYVPNMFQLNYKPPPFSYKGEATSALALGSGLATGGLAMVIFGGCWIADISTFPEFSFKLKKLMGQESDSSQFSMDTETTQIINQLERILSSEKK</sequence>
<evidence type="ECO:0000256" key="1">
    <source>
        <dbReference type="ARBA" id="ARBA00022692"/>
    </source>
</evidence>
<dbReference type="InterPro" id="IPR038814">
    <property type="entry name" value="AIM11"/>
</dbReference>